<proteinExistence type="predicted"/>
<dbReference type="Gene3D" id="3.10.180.10">
    <property type="entry name" value="2,3-Dihydroxybiphenyl 1,2-Dioxygenase, domain 1"/>
    <property type="match status" value="1"/>
</dbReference>
<dbReference type="InterPro" id="IPR004360">
    <property type="entry name" value="Glyas_Fos-R_dOase_dom"/>
</dbReference>
<protein>
    <submittedName>
        <fullName evidence="3">VOC family protein</fullName>
    </submittedName>
</protein>
<reference evidence="3 4" key="1">
    <citation type="submission" date="2020-08" db="EMBL/GenBank/DDBJ databases">
        <title>Cohnella phylogeny.</title>
        <authorList>
            <person name="Dunlap C."/>
        </authorList>
    </citation>
    <scope>NUCLEOTIDE SEQUENCE [LARGE SCALE GENOMIC DNA]</scope>
    <source>
        <strain evidence="3 4">DSM 25239</strain>
    </source>
</reference>
<dbReference type="AlphaFoldDB" id="A0A841TXK4"/>
<evidence type="ECO:0000256" key="1">
    <source>
        <dbReference type="ARBA" id="ARBA00022723"/>
    </source>
</evidence>
<dbReference type="RefSeq" id="WP_185134407.1">
    <property type="nucleotide sequence ID" value="NZ_BORM01000051.1"/>
</dbReference>
<comment type="caution">
    <text evidence="3">The sequence shown here is derived from an EMBL/GenBank/DDBJ whole genome shotgun (WGS) entry which is preliminary data.</text>
</comment>
<sequence>MGIRLDQVGIVVKDMGRALDFYRVLGLDIPEGSNDEMHVEVAQSGLRLAFDKQEVVAKAFGGWVEPVGYRVELAFRCDSAQAVDELCEKIKEHGYEVHLEPWDAFWGQRYAVVQDPDGNHISLFAPL</sequence>
<evidence type="ECO:0000259" key="2">
    <source>
        <dbReference type="PROSITE" id="PS51819"/>
    </source>
</evidence>
<evidence type="ECO:0000313" key="4">
    <source>
        <dbReference type="Proteomes" id="UP000553776"/>
    </source>
</evidence>
<dbReference type="InterPro" id="IPR029068">
    <property type="entry name" value="Glyas_Bleomycin-R_OHBP_Dase"/>
</dbReference>
<dbReference type="Pfam" id="PF00903">
    <property type="entry name" value="Glyoxalase"/>
    <property type="match status" value="1"/>
</dbReference>
<feature type="domain" description="VOC" evidence="2">
    <location>
        <begin position="4"/>
        <end position="126"/>
    </location>
</feature>
<dbReference type="InterPro" id="IPR018146">
    <property type="entry name" value="Glyoxalase_1_CS"/>
</dbReference>
<keyword evidence="1" id="KW-0479">Metal-binding</keyword>
<dbReference type="PROSITE" id="PS00934">
    <property type="entry name" value="GLYOXALASE_I_1"/>
    <property type="match status" value="1"/>
</dbReference>
<dbReference type="PANTHER" id="PTHR36503">
    <property type="entry name" value="BLR2520 PROTEIN"/>
    <property type="match status" value="1"/>
</dbReference>
<dbReference type="SUPFAM" id="SSF54593">
    <property type="entry name" value="Glyoxalase/Bleomycin resistance protein/Dihydroxybiphenyl dioxygenase"/>
    <property type="match status" value="1"/>
</dbReference>
<keyword evidence="4" id="KW-1185">Reference proteome</keyword>
<dbReference type="EMBL" id="JACJVR010000009">
    <property type="protein sequence ID" value="MBB6690374.1"/>
    <property type="molecule type" value="Genomic_DNA"/>
</dbReference>
<dbReference type="PANTHER" id="PTHR36503:SF3">
    <property type="entry name" value="BLR0126 PROTEIN"/>
    <property type="match status" value="1"/>
</dbReference>
<dbReference type="PROSITE" id="PS51819">
    <property type="entry name" value="VOC"/>
    <property type="match status" value="1"/>
</dbReference>
<name>A0A841TXK4_9BACL</name>
<dbReference type="GO" id="GO:0004462">
    <property type="term" value="F:lactoylglutathione lyase activity"/>
    <property type="evidence" value="ECO:0007669"/>
    <property type="project" value="InterPro"/>
</dbReference>
<accession>A0A841TXK4</accession>
<evidence type="ECO:0000313" key="3">
    <source>
        <dbReference type="EMBL" id="MBB6690374.1"/>
    </source>
</evidence>
<organism evidence="3 4">
    <name type="scientific">Cohnella xylanilytica</name>
    <dbReference type="NCBI Taxonomy" id="557555"/>
    <lineage>
        <taxon>Bacteria</taxon>
        <taxon>Bacillati</taxon>
        <taxon>Bacillota</taxon>
        <taxon>Bacilli</taxon>
        <taxon>Bacillales</taxon>
        <taxon>Paenibacillaceae</taxon>
        <taxon>Cohnella</taxon>
    </lineage>
</organism>
<dbReference type="Proteomes" id="UP000553776">
    <property type="component" value="Unassembled WGS sequence"/>
</dbReference>
<dbReference type="InterPro" id="IPR037523">
    <property type="entry name" value="VOC_core"/>
</dbReference>
<gene>
    <name evidence="3" type="ORF">H7B90_03070</name>
</gene>
<dbReference type="GO" id="GO:0046872">
    <property type="term" value="F:metal ion binding"/>
    <property type="evidence" value="ECO:0007669"/>
    <property type="project" value="UniProtKB-KW"/>
</dbReference>